<protein>
    <submittedName>
        <fullName evidence="3">Uncharacterized protein</fullName>
    </submittedName>
</protein>
<accession>A0A179DHC2</accession>
<sequence>MSKRETLMRQNAIINKLKKGPSTLKSINEELALQSDLHGYNLKISNKTFRRDLDDILSLYQIQIDYNTSNKYYEIINQEDENLSDRILDAFNTLNALNSSVGYSDYLDLEERKSTGNQNFHGILHAIKNRKQINITYQSYWQDESSLKTLQPYLLKEFKNRWYIIAYDINKNELRTYGLDRITVFDISKKIFKYPANFIPKEHFKNSFGIIKNDSGKPVQEVVLRFSAQQGKYIKSLPLHLSQQILIDNEEGLTIKLNIYVTFDLEMELLSHGANLEVLEPAFLRESIKQKLKDALTAYQ</sequence>
<dbReference type="PROSITE" id="PS52050">
    <property type="entry name" value="WYL"/>
    <property type="match status" value="1"/>
</dbReference>
<feature type="domain" description="WYL" evidence="1">
    <location>
        <begin position="120"/>
        <end position="183"/>
    </location>
</feature>
<dbReference type="PANTHER" id="PTHR34580">
    <property type="match status" value="1"/>
</dbReference>
<reference evidence="3 4" key="1">
    <citation type="submission" date="2016-04" db="EMBL/GenBank/DDBJ databases">
        <authorList>
            <person name="Evans L.H."/>
            <person name="Alamgir A."/>
            <person name="Owens N."/>
            <person name="Weber N.D."/>
            <person name="Virtaneva K."/>
            <person name="Barbian K."/>
            <person name="Babar A."/>
            <person name="Rosenke K."/>
        </authorList>
    </citation>
    <scope>NUCLEOTIDE SEQUENCE [LARGE SCALE GENOMIC DNA]</scope>
    <source>
        <strain evidence="3 4">CCM 8644</strain>
    </source>
</reference>
<organism evidence="3 4">
    <name type="scientific">Pedobacter psychrophilus</name>
    <dbReference type="NCBI Taxonomy" id="1826909"/>
    <lineage>
        <taxon>Bacteria</taxon>
        <taxon>Pseudomonadati</taxon>
        <taxon>Bacteroidota</taxon>
        <taxon>Sphingobacteriia</taxon>
        <taxon>Sphingobacteriales</taxon>
        <taxon>Sphingobacteriaceae</taxon>
        <taxon>Pedobacter</taxon>
    </lineage>
</organism>
<dbReference type="STRING" id="1826909.A5893_09620"/>
<evidence type="ECO:0000313" key="4">
    <source>
        <dbReference type="Proteomes" id="UP000078459"/>
    </source>
</evidence>
<evidence type="ECO:0000259" key="1">
    <source>
        <dbReference type="Pfam" id="PF13280"/>
    </source>
</evidence>
<keyword evidence="4" id="KW-1185">Reference proteome</keyword>
<gene>
    <name evidence="3" type="ORF">A5893_09620</name>
</gene>
<dbReference type="Pfam" id="PF25583">
    <property type="entry name" value="WCX"/>
    <property type="match status" value="1"/>
</dbReference>
<feature type="domain" description="WCX" evidence="2">
    <location>
        <begin position="219"/>
        <end position="296"/>
    </location>
</feature>
<name>A0A179DHC2_9SPHI</name>
<dbReference type="OrthoDB" id="43316at2"/>
<dbReference type="InterPro" id="IPR057727">
    <property type="entry name" value="WCX_dom"/>
</dbReference>
<dbReference type="PANTHER" id="PTHR34580:SF9">
    <property type="entry name" value="SLL5097 PROTEIN"/>
    <property type="match status" value="1"/>
</dbReference>
<evidence type="ECO:0000313" key="3">
    <source>
        <dbReference type="EMBL" id="OAQ39823.1"/>
    </source>
</evidence>
<dbReference type="RefSeq" id="WP_068822440.1">
    <property type="nucleotide sequence ID" value="NZ_LWHJ01000027.1"/>
</dbReference>
<comment type="caution">
    <text evidence="3">The sequence shown here is derived from an EMBL/GenBank/DDBJ whole genome shotgun (WGS) entry which is preliminary data.</text>
</comment>
<dbReference type="Proteomes" id="UP000078459">
    <property type="component" value="Unassembled WGS sequence"/>
</dbReference>
<dbReference type="EMBL" id="LWHJ01000027">
    <property type="protein sequence ID" value="OAQ39823.1"/>
    <property type="molecule type" value="Genomic_DNA"/>
</dbReference>
<dbReference type="AlphaFoldDB" id="A0A179DHC2"/>
<dbReference type="Pfam" id="PF13280">
    <property type="entry name" value="WYL"/>
    <property type="match status" value="1"/>
</dbReference>
<proteinExistence type="predicted"/>
<dbReference type="InterPro" id="IPR051534">
    <property type="entry name" value="CBASS_pafABC_assoc_protein"/>
</dbReference>
<reference evidence="3 4" key="2">
    <citation type="submission" date="2016-06" db="EMBL/GenBank/DDBJ databases">
        <title>Pedobacter psychrophilus sp. nov., isolated from Antarctic fragmentary rock.</title>
        <authorList>
            <person name="Svec P."/>
        </authorList>
    </citation>
    <scope>NUCLEOTIDE SEQUENCE [LARGE SCALE GENOMIC DNA]</scope>
    <source>
        <strain evidence="3 4">CCM 8644</strain>
    </source>
</reference>
<evidence type="ECO:0000259" key="2">
    <source>
        <dbReference type="Pfam" id="PF25583"/>
    </source>
</evidence>
<dbReference type="InterPro" id="IPR026881">
    <property type="entry name" value="WYL_dom"/>
</dbReference>